<dbReference type="Proteomes" id="UP000051645">
    <property type="component" value="Unassembled WGS sequence"/>
</dbReference>
<evidence type="ECO:0000313" key="2">
    <source>
        <dbReference type="EMBL" id="KRN27916.1"/>
    </source>
</evidence>
<comment type="caution">
    <text evidence="2">The sequence shown here is derived from an EMBL/GenBank/DDBJ whole genome shotgun (WGS) entry which is preliminary data.</text>
</comment>
<dbReference type="PATRIC" id="fig|81857.3.peg.1772"/>
<dbReference type="SUPFAM" id="SSF48600">
    <property type="entry name" value="Chorismate mutase II"/>
    <property type="match status" value="1"/>
</dbReference>
<feature type="domain" description="Chorismate mutase" evidence="1">
    <location>
        <begin position="1"/>
        <end position="81"/>
    </location>
</feature>
<dbReference type="STRING" id="81857.IV38_GL001755"/>
<dbReference type="InterPro" id="IPR036263">
    <property type="entry name" value="Chorismate_II_sf"/>
</dbReference>
<name>A0A0R2FS56_9LACO</name>
<dbReference type="SMART" id="SM00830">
    <property type="entry name" value="CM_2"/>
    <property type="match status" value="1"/>
</dbReference>
<evidence type="ECO:0000313" key="5">
    <source>
        <dbReference type="Proteomes" id="UP000051751"/>
    </source>
</evidence>
<dbReference type="PROSITE" id="PS51168">
    <property type="entry name" value="CHORISMATE_MUT_2"/>
    <property type="match status" value="1"/>
</dbReference>
<dbReference type="RefSeq" id="WP_057770573.1">
    <property type="nucleotide sequence ID" value="NZ_JQAT01000005.1"/>
</dbReference>
<dbReference type="Proteomes" id="UP000051751">
    <property type="component" value="Unassembled WGS sequence"/>
</dbReference>
<dbReference type="InterPro" id="IPR002701">
    <property type="entry name" value="CM_II_prokaryot"/>
</dbReference>
<evidence type="ECO:0000259" key="1">
    <source>
        <dbReference type="PROSITE" id="PS51168"/>
    </source>
</evidence>
<reference evidence="4 5" key="1">
    <citation type="journal article" date="2015" name="Genome Announc.">
        <title>Expanding the biotechnology potential of lactobacilli through comparative genomics of 213 strains and associated genera.</title>
        <authorList>
            <person name="Sun Z."/>
            <person name="Harris H.M."/>
            <person name="McCann A."/>
            <person name="Guo C."/>
            <person name="Argimon S."/>
            <person name="Zhang W."/>
            <person name="Yang X."/>
            <person name="Jeffery I.B."/>
            <person name="Cooney J.C."/>
            <person name="Kagawa T.F."/>
            <person name="Liu W."/>
            <person name="Song Y."/>
            <person name="Salvetti E."/>
            <person name="Wrobel A."/>
            <person name="Rasinkangas P."/>
            <person name="Parkhill J."/>
            <person name="Rea M.C."/>
            <person name="O'Sullivan O."/>
            <person name="Ritari J."/>
            <person name="Douillard F.P."/>
            <person name="Paul Ross R."/>
            <person name="Yang R."/>
            <person name="Briner A.E."/>
            <person name="Felis G.E."/>
            <person name="de Vos W.M."/>
            <person name="Barrangou R."/>
            <person name="Klaenhammer T.R."/>
            <person name="Caufield P.W."/>
            <person name="Cui Y."/>
            <person name="Zhang H."/>
            <person name="O'Toole P.W."/>
        </authorList>
    </citation>
    <scope>NUCLEOTIDE SEQUENCE [LARGE SCALE GENOMIC DNA]</scope>
    <source>
        <strain evidence="2 5">ATCC BAA-66</strain>
        <strain evidence="3 4">DSM 13344</strain>
    </source>
</reference>
<dbReference type="Gene3D" id="1.20.59.10">
    <property type="entry name" value="Chorismate mutase"/>
    <property type="match status" value="1"/>
</dbReference>
<evidence type="ECO:0000313" key="3">
    <source>
        <dbReference type="EMBL" id="KRN30613.1"/>
    </source>
</evidence>
<dbReference type="InterPro" id="IPR036979">
    <property type="entry name" value="CM_dom_sf"/>
</dbReference>
<sequence>MKDAQQQMDEIDDQLVALFKQRMSLAKEVAAQKYQHHESISNRGREADERVRLVKKLDDKQLASFLVDWLRDTTLITKQYQAHVIKDLQDAEN</sequence>
<accession>A0A0R2FS56</accession>
<dbReference type="Pfam" id="PF01817">
    <property type="entry name" value="CM_2"/>
    <property type="match status" value="1"/>
</dbReference>
<dbReference type="EMBL" id="JQAT01000005">
    <property type="protein sequence ID" value="KRN27916.1"/>
    <property type="molecule type" value="Genomic_DNA"/>
</dbReference>
<dbReference type="GO" id="GO:0004106">
    <property type="term" value="F:chorismate mutase activity"/>
    <property type="evidence" value="ECO:0007669"/>
    <property type="project" value="InterPro"/>
</dbReference>
<dbReference type="EMBL" id="JQAZ01000006">
    <property type="protein sequence ID" value="KRN30613.1"/>
    <property type="molecule type" value="Genomic_DNA"/>
</dbReference>
<evidence type="ECO:0000313" key="4">
    <source>
        <dbReference type="Proteomes" id="UP000051645"/>
    </source>
</evidence>
<organism evidence="2 5">
    <name type="scientific">Lactobacillus selangorensis</name>
    <dbReference type="NCBI Taxonomy" id="81857"/>
    <lineage>
        <taxon>Bacteria</taxon>
        <taxon>Bacillati</taxon>
        <taxon>Bacillota</taxon>
        <taxon>Bacilli</taxon>
        <taxon>Lactobacillales</taxon>
        <taxon>Lactobacillaceae</taxon>
        <taxon>Lactobacillus</taxon>
    </lineage>
</organism>
<dbReference type="GO" id="GO:0046417">
    <property type="term" value="P:chorismate metabolic process"/>
    <property type="evidence" value="ECO:0007669"/>
    <property type="project" value="InterPro"/>
</dbReference>
<keyword evidence="4" id="KW-1185">Reference proteome</keyword>
<dbReference type="AlphaFoldDB" id="A0A0R2FS56"/>
<protein>
    <recommendedName>
        <fullName evidence="1">Chorismate mutase domain-containing protein</fullName>
    </recommendedName>
</protein>
<dbReference type="OrthoDB" id="9802281at2"/>
<proteinExistence type="predicted"/>
<gene>
    <name evidence="2" type="ORF">IV38_GL001755</name>
    <name evidence="3" type="ORF">IV40_GL001800</name>
</gene>